<evidence type="ECO:0000256" key="2">
    <source>
        <dbReference type="ARBA" id="ARBA00022517"/>
    </source>
</evidence>
<dbReference type="InterPro" id="IPR006984">
    <property type="entry name" value="Fcf1/UTP23"/>
</dbReference>
<keyword evidence="10" id="KW-1185">Reference proteome</keyword>
<dbReference type="InterPro" id="IPR057776">
    <property type="entry name" value="UTP23_sensor"/>
</dbReference>
<keyword evidence="3" id="KW-0698">rRNA processing</keyword>
<keyword evidence="4" id="KW-0539">Nucleus</keyword>
<comment type="caution">
    <text evidence="9">The sequence shown here is derived from an EMBL/GenBank/DDBJ whole genome shotgun (WGS) entry which is preliminary data.</text>
</comment>
<organism evidence="9 10">
    <name type="scientific">Platanthera guangdongensis</name>
    <dbReference type="NCBI Taxonomy" id="2320717"/>
    <lineage>
        <taxon>Eukaryota</taxon>
        <taxon>Viridiplantae</taxon>
        <taxon>Streptophyta</taxon>
        <taxon>Embryophyta</taxon>
        <taxon>Tracheophyta</taxon>
        <taxon>Spermatophyta</taxon>
        <taxon>Magnoliopsida</taxon>
        <taxon>Liliopsida</taxon>
        <taxon>Asparagales</taxon>
        <taxon>Orchidaceae</taxon>
        <taxon>Orchidoideae</taxon>
        <taxon>Orchideae</taxon>
        <taxon>Orchidinae</taxon>
        <taxon>Platanthera</taxon>
    </lineage>
</organism>
<evidence type="ECO:0000256" key="7">
    <source>
        <dbReference type="SAM" id="MobiDB-lite"/>
    </source>
</evidence>
<dbReference type="PANTHER" id="PTHR12416">
    <property type="entry name" value="RRNA-PROCESSING PROTEIN UTP23 HOMOLOG"/>
    <property type="match status" value="1"/>
</dbReference>
<reference evidence="9 10" key="1">
    <citation type="journal article" date="2022" name="Nat. Plants">
        <title>Genomes of leafy and leafless Platanthera orchids illuminate the evolution of mycoheterotrophy.</title>
        <authorList>
            <person name="Li M.H."/>
            <person name="Liu K.W."/>
            <person name="Li Z."/>
            <person name="Lu H.C."/>
            <person name="Ye Q.L."/>
            <person name="Zhang D."/>
            <person name="Wang J.Y."/>
            <person name="Li Y.F."/>
            <person name="Zhong Z.M."/>
            <person name="Liu X."/>
            <person name="Yu X."/>
            <person name="Liu D.K."/>
            <person name="Tu X.D."/>
            <person name="Liu B."/>
            <person name="Hao Y."/>
            <person name="Liao X.Y."/>
            <person name="Jiang Y.T."/>
            <person name="Sun W.H."/>
            <person name="Chen J."/>
            <person name="Chen Y.Q."/>
            <person name="Ai Y."/>
            <person name="Zhai J.W."/>
            <person name="Wu S.S."/>
            <person name="Zhou Z."/>
            <person name="Hsiao Y.Y."/>
            <person name="Wu W.L."/>
            <person name="Chen Y.Y."/>
            <person name="Lin Y.F."/>
            <person name="Hsu J.L."/>
            <person name="Li C.Y."/>
            <person name="Wang Z.W."/>
            <person name="Zhao X."/>
            <person name="Zhong W.Y."/>
            <person name="Ma X.K."/>
            <person name="Ma L."/>
            <person name="Huang J."/>
            <person name="Chen G.Z."/>
            <person name="Huang M.Z."/>
            <person name="Huang L."/>
            <person name="Peng D.H."/>
            <person name="Luo Y.B."/>
            <person name="Zou S.Q."/>
            <person name="Chen S.P."/>
            <person name="Lan S."/>
            <person name="Tsai W.C."/>
            <person name="Van de Peer Y."/>
            <person name="Liu Z.J."/>
        </authorList>
    </citation>
    <scope>NUCLEOTIDE SEQUENCE [LARGE SCALE GENOMIC DNA]</scope>
    <source>
        <strain evidence="9">Lor288</strain>
    </source>
</reference>
<accession>A0ABR2MRA1</accession>
<dbReference type="CDD" id="cd08553">
    <property type="entry name" value="PIN_Fcf1-like"/>
    <property type="match status" value="1"/>
</dbReference>
<comment type="similarity">
    <text evidence="6">Belongs to the UTP23/FCF1 family. UTP23 subfamily.</text>
</comment>
<comment type="function">
    <text evidence="5">Involved in rRNA-processing and ribosome biogenesis.</text>
</comment>
<dbReference type="Proteomes" id="UP001412067">
    <property type="component" value="Unassembled WGS sequence"/>
</dbReference>
<dbReference type="Pfam" id="PF24779">
    <property type="entry name" value="UTP23_sensor"/>
    <property type="match status" value="1"/>
</dbReference>
<dbReference type="Pfam" id="PF04900">
    <property type="entry name" value="Fcf1"/>
    <property type="match status" value="1"/>
</dbReference>
<gene>
    <name evidence="9" type="ORF">KSP40_PGU014188</name>
</gene>
<comment type="subcellular location">
    <subcellularLocation>
        <location evidence="1">Nucleus</location>
        <location evidence="1">Nucleolus</location>
    </subcellularLocation>
</comment>
<dbReference type="EMBL" id="JBBWWR010000005">
    <property type="protein sequence ID" value="KAK8966737.1"/>
    <property type="molecule type" value="Genomic_DNA"/>
</dbReference>
<name>A0ABR2MRA1_9ASPA</name>
<evidence type="ECO:0000313" key="9">
    <source>
        <dbReference type="EMBL" id="KAK8966737.1"/>
    </source>
</evidence>
<proteinExistence type="inferred from homology"/>
<dbReference type="InterPro" id="IPR029060">
    <property type="entry name" value="PIN-like_dom_sf"/>
</dbReference>
<evidence type="ECO:0000256" key="5">
    <source>
        <dbReference type="ARBA" id="ARBA00037300"/>
    </source>
</evidence>
<evidence type="ECO:0000256" key="1">
    <source>
        <dbReference type="ARBA" id="ARBA00004604"/>
    </source>
</evidence>
<sequence>MRLKKQKRHRKAVRFYSTCFGFREPYKVFCDGSFINHLIVHGLTPADDSLSHLVGGRVILFTSRCVIGELASLGESYAEALEAANLLMIAICDHEKRVQVDACIHSLMGESNTEHFFLATQDFEIRKKFREVPGVPVIYGLRNSLFLEEPSLNQREFVKSAEEKRLHMNESEYEKIWKRGRKEKLTSGEEGSTYVEEVFARRNRNTSTRAVGVVDKVGFKKKRAKGPNPLSCKKKKQNVGPSATKNQFPATTAPFAVCTFQYTAAAPITWTTS</sequence>
<dbReference type="SUPFAM" id="SSF88723">
    <property type="entry name" value="PIN domain-like"/>
    <property type="match status" value="1"/>
</dbReference>
<evidence type="ECO:0000259" key="8">
    <source>
        <dbReference type="Pfam" id="PF24779"/>
    </source>
</evidence>
<evidence type="ECO:0000313" key="10">
    <source>
        <dbReference type="Proteomes" id="UP001412067"/>
    </source>
</evidence>
<feature type="region of interest" description="Disordered" evidence="7">
    <location>
        <begin position="222"/>
        <end position="245"/>
    </location>
</feature>
<feature type="domain" description="UTP23 sensor motif region" evidence="8">
    <location>
        <begin position="219"/>
        <end position="236"/>
    </location>
</feature>
<keyword evidence="2" id="KW-0690">Ribosome biogenesis</keyword>
<evidence type="ECO:0000256" key="3">
    <source>
        <dbReference type="ARBA" id="ARBA00022552"/>
    </source>
</evidence>
<evidence type="ECO:0000256" key="4">
    <source>
        <dbReference type="ARBA" id="ARBA00023242"/>
    </source>
</evidence>
<evidence type="ECO:0000256" key="6">
    <source>
        <dbReference type="ARBA" id="ARBA00038503"/>
    </source>
</evidence>
<protein>
    <recommendedName>
        <fullName evidence="8">UTP23 sensor motif region domain-containing protein</fullName>
    </recommendedName>
</protein>
<dbReference type="Gene3D" id="3.40.50.1010">
    <property type="entry name" value="5'-nuclease"/>
    <property type="match status" value="1"/>
</dbReference>